<dbReference type="RefSeq" id="WP_193921707.1">
    <property type="nucleotide sequence ID" value="NZ_JADEWL010000052.1"/>
</dbReference>
<keyword evidence="5" id="KW-0067">ATP-binding</keyword>
<comment type="catalytic activity">
    <reaction evidence="4">
        <text>L-aspartate + L-glutamine + ATP + H2O = L-asparagine + L-glutamate + AMP + diphosphate + H(+)</text>
        <dbReference type="Rhea" id="RHEA:12228"/>
        <dbReference type="ChEBI" id="CHEBI:15377"/>
        <dbReference type="ChEBI" id="CHEBI:15378"/>
        <dbReference type="ChEBI" id="CHEBI:29985"/>
        <dbReference type="ChEBI" id="CHEBI:29991"/>
        <dbReference type="ChEBI" id="CHEBI:30616"/>
        <dbReference type="ChEBI" id="CHEBI:33019"/>
        <dbReference type="ChEBI" id="CHEBI:58048"/>
        <dbReference type="ChEBI" id="CHEBI:58359"/>
        <dbReference type="ChEBI" id="CHEBI:456215"/>
        <dbReference type="EC" id="6.3.5.4"/>
    </reaction>
</comment>
<dbReference type="Gene3D" id="3.60.20.10">
    <property type="entry name" value="Glutamine Phosphoribosylpyrophosphate, subunit 1, domain 1"/>
    <property type="match status" value="1"/>
</dbReference>
<feature type="domain" description="Asparagine synthetase" evidence="6">
    <location>
        <begin position="245"/>
        <end position="463"/>
    </location>
</feature>
<evidence type="ECO:0000259" key="7">
    <source>
        <dbReference type="Pfam" id="PF13537"/>
    </source>
</evidence>
<evidence type="ECO:0000256" key="2">
    <source>
        <dbReference type="ARBA" id="ARBA00012737"/>
    </source>
</evidence>
<dbReference type="Pfam" id="PF13537">
    <property type="entry name" value="GATase_7"/>
    <property type="match status" value="1"/>
</dbReference>
<evidence type="ECO:0000259" key="6">
    <source>
        <dbReference type="Pfam" id="PF00733"/>
    </source>
</evidence>
<evidence type="ECO:0000313" key="9">
    <source>
        <dbReference type="Proteomes" id="UP000620559"/>
    </source>
</evidence>
<evidence type="ECO:0000313" key="8">
    <source>
        <dbReference type="EMBL" id="MBE9214182.1"/>
    </source>
</evidence>
<dbReference type="InterPro" id="IPR014729">
    <property type="entry name" value="Rossmann-like_a/b/a_fold"/>
</dbReference>
<evidence type="ECO:0000256" key="1">
    <source>
        <dbReference type="ARBA" id="ARBA00005187"/>
    </source>
</evidence>
<dbReference type="Proteomes" id="UP000620559">
    <property type="component" value="Unassembled WGS sequence"/>
</dbReference>
<keyword evidence="9" id="KW-1185">Reference proteome</keyword>
<comment type="caution">
    <text evidence="8">The sequence shown here is derived from an EMBL/GenBank/DDBJ whole genome shotgun (WGS) entry which is preliminary data.</text>
</comment>
<accession>A0A8J7K3I0</accession>
<keyword evidence="3" id="KW-0028">Amino-acid biosynthesis</keyword>
<dbReference type="GO" id="GO:0006529">
    <property type="term" value="P:asparagine biosynthetic process"/>
    <property type="evidence" value="ECO:0007669"/>
    <property type="project" value="UniProtKB-KW"/>
</dbReference>
<dbReference type="InterPro" id="IPR001962">
    <property type="entry name" value="Asn_synthase"/>
</dbReference>
<dbReference type="EMBL" id="JADEWL010000052">
    <property type="protein sequence ID" value="MBE9214182.1"/>
    <property type="molecule type" value="Genomic_DNA"/>
</dbReference>
<sequence length="616" mass="71649">MPGLVGFAGGREWSNCSGILETMRQAITHRAFYLTDELFGHNTVWATRSQSNQQQREPQPLRANSCYLWLNGELYNRQKCPIAPDGRLASSEVATDTQWMLTAYEYHRQTEQPWQFLHPLDGQFHGVLYDTRIRQVHLINDRYGVLPLHWTIWQNTLVWVSEIKALLALPGYQPQLDGDTIEDFLGIRYPLGDRSWFKGVERLAAATVLTWDEQRTTLSSHRYWTWDDIPGLETLPDRRDIVKELGEVFTMAVERRTHLGERLGIPLSGGLDSRALLAAVTTQMTPVTVTYGQANCDDVLIAQRVAQKAEVPHHWLEMNADNWLDSRIPLLWQMDAPASIIHLQFSSITSWIGEHRLFDVALHGEWADRFDGSQFFAADDFDRFVRRQLGLDRLARSDRHHQAVRDRAHAYFQSLGYSSYQLAMDSRCRSFISKDWRIATVAGLNLRIPCMDNQIQEFWYALNGTKEDLTGLYHLMLLDRFPKLFNRLPWQKTGLPLNESVVPFGFYGKLTTLRRKTWKKLFRKLNQPHKSPKSLHNFAENNTWLRQEPAKSYITQLLNAPDALYPEFCDREVTRTDWENHLNGQDLSDRIGTVFTLELWMQQLFNGRYRHGINRC</sequence>
<proteinExistence type="predicted"/>
<comment type="pathway">
    <text evidence="1">Amino-acid biosynthesis; L-asparagine biosynthesis; L-asparagine from L-aspartate (L-Gln route): step 1/1.</text>
</comment>
<dbReference type="PANTHER" id="PTHR43284">
    <property type="entry name" value="ASPARAGINE SYNTHETASE (GLUTAMINE-HYDROLYZING)"/>
    <property type="match status" value="1"/>
</dbReference>
<keyword evidence="5" id="KW-0547">Nucleotide-binding</keyword>
<feature type="domain" description="Glutamine amidotransferase type-2" evidence="7">
    <location>
        <begin position="52"/>
        <end position="168"/>
    </location>
</feature>
<reference evidence="8" key="1">
    <citation type="submission" date="2020-10" db="EMBL/GenBank/DDBJ databases">
        <authorList>
            <person name="Castelo-Branco R."/>
            <person name="Eusebio N."/>
            <person name="Adriana R."/>
            <person name="Vieira A."/>
            <person name="Brugerolle De Fraissinette N."/>
            <person name="Rezende De Castro R."/>
            <person name="Schneider M.P."/>
            <person name="Vasconcelos V."/>
            <person name="Leao P.N."/>
        </authorList>
    </citation>
    <scope>NUCLEOTIDE SEQUENCE</scope>
    <source>
        <strain evidence="8">LEGE 06105</strain>
    </source>
</reference>
<dbReference type="GO" id="GO:0005524">
    <property type="term" value="F:ATP binding"/>
    <property type="evidence" value="ECO:0007669"/>
    <property type="project" value="UniProtKB-KW"/>
</dbReference>
<dbReference type="EC" id="6.3.5.4" evidence="2"/>
<dbReference type="InterPro" id="IPR051786">
    <property type="entry name" value="ASN_synthetase/amidase"/>
</dbReference>
<dbReference type="GO" id="GO:0004066">
    <property type="term" value="F:asparagine synthase (glutamine-hydrolyzing) activity"/>
    <property type="evidence" value="ECO:0007669"/>
    <property type="project" value="UniProtKB-EC"/>
</dbReference>
<name>A0A8J7K3I0_9CYAN</name>
<evidence type="ECO:0000256" key="5">
    <source>
        <dbReference type="PIRSR" id="PIRSR001589-2"/>
    </source>
</evidence>
<dbReference type="AlphaFoldDB" id="A0A8J7K3I0"/>
<dbReference type="SUPFAM" id="SSF56235">
    <property type="entry name" value="N-terminal nucleophile aminohydrolases (Ntn hydrolases)"/>
    <property type="match status" value="1"/>
</dbReference>
<evidence type="ECO:0000256" key="3">
    <source>
        <dbReference type="ARBA" id="ARBA00022888"/>
    </source>
</evidence>
<evidence type="ECO:0000256" key="4">
    <source>
        <dbReference type="ARBA" id="ARBA00048741"/>
    </source>
</evidence>
<feature type="binding site" evidence="5">
    <location>
        <position position="96"/>
    </location>
    <ligand>
        <name>L-glutamine</name>
        <dbReference type="ChEBI" id="CHEBI:58359"/>
    </ligand>
</feature>
<dbReference type="Gene3D" id="3.40.50.620">
    <property type="entry name" value="HUPs"/>
    <property type="match status" value="1"/>
</dbReference>
<gene>
    <name evidence="8" type="ORF">IQ247_16165</name>
</gene>
<dbReference type="InterPro" id="IPR017932">
    <property type="entry name" value="GATase_2_dom"/>
</dbReference>
<dbReference type="Pfam" id="PF00733">
    <property type="entry name" value="Asn_synthase"/>
    <property type="match status" value="1"/>
</dbReference>
<protein>
    <recommendedName>
        <fullName evidence="2">asparagine synthase (glutamine-hydrolyzing)</fullName>
        <ecNumber evidence="2">6.3.5.4</ecNumber>
    </recommendedName>
</protein>
<dbReference type="SUPFAM" id="SSF52402">
    <property type="entry name" value="Adenine nucleotide alpha hydrolases-like"/>
    <property type="match status" value="1"/>
</dbReference>
<keyword evidence="3" id="KW-0061">Asparagine biosynthesis</keyword>
<dbReference type="InterPro" id="IPR029055">
    <property type="entry name" value="Ntn_hydrolases_N"/>
</dbReference>
<organism evidence="8 9">
    <name type="scientific">Plectonema cf. radiosum LEGE 06105</name>
    <dbReference type="NCBI Taxonomy" id="945769"/>
    <lineage>
        <taxon>Bacteria</taxon>
        <taxon>Bacillati</taxon>
        <taxon>Cyanobacteriota</taxon>
        <taxon>Cyanophyceae</taxon>
        <taxon>Oscillatoriophycideae</taxon>
        <taxon>Oscillatoriales</taxon>
        <taxon>Microcoleaceae</taxon>
        <taxon>Plectonema</taxon>
    </lineage>
</organism>
<dbReference type="PANTHER" id="PTHR43284:SF1">
    <property type="entry name" value="ASPARAGINE SYNTHETASE"/>
    <property type="match status" value="1"/>
</dbReference>